<feature type="non-terminal residue" evidence="1">
    <location>
        <position position="21"/>
    </location>
</feature>
<gene>
    <name evidence="1" type="ORF">DUU30_19025</name>
</gene>
<evidence type="ECO:0000313" key="1">
    <source>
        <dbReference type="EMBL" id="EBS5478589.1"/>
    </source>
</evidence>
<organism evidence="1">
    <name type="scientific">Salmonella virchow</name>
    <dbReference type="NCBI Taxonomy" id="48409"/>
    <lineage>
        <taxon>Bacteria</taxon>
        <taxon>Pseudomonadati</taxon>
        <taxon>Pseudomonadota</taxon>
        <taxon>Gammaproteobacteria</taxon>
        <taxon>Enterobacterales</taxon>
        <taxon>Enterobacteriaceae</taxon>
        <taxon>Salmonella</taxon>
    </lineage>
</organism>
<protein>
    <submittedName>
        <fullName evidence="1">Multidrug transporter</fullName>
    </submittedName>
</protein>
<sequence>MNRNSFLAATASLPLFILLAG</sequence>
<accession>A0A5V0BQQ0</accession>
<name>A0A5V0BQQ0_SALVI</name>
<dbReference type="AlphaFoldDB" id="A0A5V0BQQ0"/>
<proteinExistence type="predicted"/>
<reference evidence="1" key="1">
    <citation type="submission" date="2018-07" db="EMBL/GenBank/DDBJ databases">
        <authorList>
            <person name="Ashton P.M."/>
            <person name="Dallman T."/>
            <person name="Nair S."/>
            <person name="De Pinna E."/>
            <person name="Peters T."/>
            <person name="Grant K."/>
        </authorList>
    </citation>
    <scope>NUCLEOTIDE SEQUENCE</scope>
    <source>
        <strain evidence="1">218457</strain>
    </source>
</reference>
<dbReference type="EMBL" id="AAGVVP010000028">
    <property type="protein sequence ID" value="EBS5478589.1"/>
    <property type="molecule type" value="Genomic_DNA"/>
</dbReference>
<comment type="caution">
    <text evidence="1">The sequence shown here is derived from an EMBL/GenBank/DDBJ whole genome shotgun (WGS) entry which is preliminary data.</text>
</comment>